<name>A0A438MZX0_EXOME</name>
<comment type="caution">
    <text evidence="4">The sequence shown here is derived from an EMBL/GenBank/DDBJ whole genome shotgun (WGS) entry which is preliminary data.</text>
</comment>
<evidence type="ECO:0000313" key="4">
    <source>
        <dbReference type="EMBL" id="RVX68986.1"/>
    </source>
</evidence>
<dbReference type="SUPFAM" id="SSF57850">
    <property type="entry name" value="RING/U-box"/>
    <property type="match status" value="1"/>
</dbReference>
<protein>
    <recommendedName>
        <fullName evidence="3">RING-type domain-containing protein</fullName>
    </recommendedName>
</protein>
<evidence type="ECO:0000313" key="5">
    <source>
        <dbReference type="Proteomes" id="UP000288859"/>
    </source>
</evidence>
<dbReference type="Gene3D" id="3.30.40.10">
    <property type="entry name" value="Zinc/RING finger domain, C3HC4 (zinc finger)"/>
    <property type="match status" value="1"/>
</dbReference>
<sequence length="197" mass="22611">MQPTLNLDQFLNGDDCDILVEYNSVVDAALDMRRKFSSVLRQARQLKTTLQDKQAELEHERQRLNIREIGETNRNKLRQQSRRLRQCKDDNKSLRLRNRELANDLEVARKELERVDHLRCNICTVTFKNAILPCGHSACRECLGLWLGQGKGCPWCRGSFEAGDIRDIYLGSSSETWDIPEDSSDVTDVISLASDSE</sequence>
<keyword evidence="2" id="KW-0175">Coiled coil</keyword>
<dbReference type="InterPro" id="IPR013083">
    <property type="entry name" value="Znf_RING/FYVE/PHD"/>
</dbReference>
<reference evidence="4 5" key="1">
    <citation type="submission" date="2017-03" db="EMBL/GenBank/DDBJ databases">
        <title>Genomes of endolithic fungi from Antarctica.</title>
        <authorList>
            <person name="Coleine C."/>
            <person name="Masonjones S."/>
            <person name="Stajich J.E."/>
        </authorList>
    </citation>
    <scope>NUCLEOTIDE SEQUENCE [LARGE SCALE GENOMIC DNA]</scope>
    <source>
        <strain evidence="4 5">CCFEE 6314</strain>
    </source>
</reference>
<proteinExistence type="predicted"/>
<evidence type="ECO:0000256" key="1">
    <source>
        <dbReference type="PROSITE-ProRule" id="PRU00175"/>
    </source>
</evidence>
<dbReference type="EMBL" id="NAJM01000033">
    <property type="protein sequence ID" value="RVX68986.1"/>
    <property type="molecule type" value="Genomic_DNA"/>
</dbReference>
<evidence type="ECO:0000259" key="3">
    <source>
        <dbReference type="PROSITE" id="PS50089"/>
    </source>
</evidence>
<accession>A0A438MZX0</accession>
<dbReference type="OrthoDB" id="6105938at2759"/>
<dbReference type="GO" id="GO:0008270">
    <property type="term" value="F:zinc ion binding"/>
    <property type="evidence" value="ECO:0007669"/>
    <property type="project" value="UniProtKB-KW"/>
</dbReference>
<dbReference type="PROSITE" id="PS50089">
    <property type="entry name" value="ZF_RING_2"/>
    <property type="match status" value="1"/>
</dbReference>
<dbReference type="Pfam" id="PF13923">
    <property type="entry name" value="zf-C3HC4_2"/>
    <property type="match status" value="1"/>
</dbReference>
<organism evidence="4 5">
    <name type="scientific">Exophiala mesophila</name>
    <name type="common">Black yeast-like fungus</name>
    <dbReference type="NCBI Taxonomy" id="212818"/>
    <lineage>
        <taxon>Eukaryota</taxon>
        <taxon>Fungi</taxon>
        <taxon>Dikarya</taxon>
        <taxon>Ascomycota</taxon>
        <taxon>Pezizomycotina</taxon>
        <taxon>Eurotiomycetes</taxon>
        <taxon>Chaetothyriomycetidae</taxon>
        <taxon>Chaetothyriales</taxon>
        <taxon>Herpotrichiellaceae</taxon>
        <taxon>Exophiala</taxon>
    </lineage>
</organism>
<gene>
    <name evidence="4" type="ORF">B0A52_08053</name>
</gene>
<keyword evidence="1" id="KW-0479">Metal-binding</keyword>
<keyword evidence="1" id="KW-0862">Zinc</keyword>
<dbReference type="Proteomes" id="UP000288859">
    <property type="component" value="Unassembled WGS sequence"/>
</dbReference>
<feature type="domain" description="RING-type" evidence="3">
    <location>
        <begin position="120"/>
        <end position="157"/>
    </location>
</feature>
<dbReference type="AlphaFoldDB" id="A0A438MZX0"/>
<evidence type="ECO:0000256" key="2">
    <source>
        <dbReference type="SAM" id="Coils"/>
    </source>
</evidence>
<feature type="coiled-coil region" evidence="2">
    <location>
        <begin position="40"/>
        <end position="118"/>
    </location>
</feature>
<dbReference type="InterPro" id="IPR001841">
    <property type="entry name" value="Znf_RING"/>
</dbReference>
<keyword evidence="1" id="KW-0863">Zinc-finger</keyword>